<reference evidence="2" key="1">
    <citation type="submission" date="2021-12" db="EMBL/GenBank/DDBJ databases">
        <authorList>
            <person name="King R."/>
        </authorList>
    </citation>
    <scope>NUCLEOTIDE SEQUENCE</scope>
</reference>
<gene>
    <name evidence="2" type="ORF">BEMITA_LOCUS12327</name>
</gene>
<keyword evidence="3" id="KW-1185">Reference proteome</keyword>
<proteinExistence type="predicted"/>
<evidence type="ECO:0000256" key="1">
    <source>
        <dbReference type="SAM" id="SignalP"/>
    </source>
</evidence>
<protein>
    <submittedName>
        <fullName evidence="2">Uncharacterized protein</fullName>
    </submittedName>
</protein>
<keyword evidence="1" id="KW-0732">Signal</keyword>
<organism evidence="2 3">
    <name type="scientific">Bemisia tabaci</name>
    <name type="common">Sweetpotato whitefly</name>
    <name type="synonym">Aleurodes tabaci</name>
    <dbReference type="NCBI Taxonomy" id="7038"/>
    <lineage>
        <taxon>Eukaryota</taxon>
        <taxon>Metazoa</taxon>
        <taxon>Ecdysozoa</taxon>
        <taxon>Arthropoda</taxon>
        <taxon>Hexapoda</taxon>
        <taxon>Insecta</taxon>
        <taxon>Pterygota</taxon>
        <taxon>Neoptera</taxon>
        <taxon>Paraneoptera</taxon>
        <taxon>Hemiptera</taxon>
        <taxon>Sternorrhyncha</taxon>
        <taxon>Aleyrodoidea</taxon>
        <taxon>Aleyrodidae</taxon>
        <taxon>Aleyrodinae</taxon>
        <taxon>Bemisia</taxon>
    </lineage>
</organism>
<evidence type="ECO:0000313" key="2">
    <source>
        <dbReference type="EMBL" id="CAH0393979.1"/>
    </source>
</evidence>
<dbReference type="Proteomes" id="UP001152759">
    <property type="component" value="Chromosome 7"/>
</dbReference>
<name>A0A9P0F663_BEMTA</name>
<feature type="signal peptide" evidence="1">
    <location>
        <begin position="1"/>
        <end position="22"/>
    </location>
</feature>
<evidence type="ECO:0000313" key="3">
    <source>
        <dbReference type="Proteomes" id="UP001152759"/>
    </source>
</evidence>
<dbReference type="EMBL" id="OU963868">
    <property type="protein sequence ID" value="CAH0393979.1"/>
    <property type="molecule type" value="Genomic_DNA"/>
</dbReference>
<dbReference type="AlphaFoldDB" id="A0A9P0F663"/>
<feature type="chain" id="PRO_5040240384" evidence="1">
    <location>
        <begin position="23"/>
        <end position="113"/>
    </location>
</feature>
<accession>A0A9P0F663</accession>
<sequence>MMEKIILYILVTCGFFWPSVKAQISPEELATLQDYRAIDEILLSYLRNVIIILESKIDYIYFLRDSLTGYNHLKLDPQYYSKDALQNFKLAKRFMYQWKLIHRSVRDNPIESE</sequence>